<dbReference type="SUPFAM" id="SSF51726">
    <property type="entry name" value="UROD/MetE-like"/>
    <property type="match status" value="1"/>
</dbReference>
<proteinExistence type="predicted"/>
<keyword evidence="2" id="KW-1185">Reference proteome</keyword>
<name>A0A0F7FGH5_9CREN</name>
<dbReference type="KEGG" id="thf:MA03_01535"/>
<dbReference type="Gene3D" id="3.20.20.210">
    <property type="match status" value="1"/>
</dbReference>
<evidence type="ECO:0000313" key="2">
    <source>
        <dbReference type="Proteomes" id="UP000067434"/>
    </source>
</evidence>
<gene>
    <name evidence="1" type="ORF">MA03_01535</name>
</gene>
<sequence>MIATTLVGSFPLEFSEPNIRRALEDQAKLGITYPVLPQLRDFVYIFLEPLVKQGVVSYEKRGYVLRRHLEEAEPIVPPDYIIARDIARELGLRFRVPVTGPFTLASKIALSLERVGDISGSALTDKDLLEKVVSYVSGLASKLDKEVRGDVYCVDEPVLAVIVGARNVMYNLTLEYLQQALESVLSRLGGVHRGVHVCGRLPPLLKKVLLGLHNADFLDHEHSDFPSNRVYYTRDELAKNSKRLAFGVISPVKPSVEDYSSVLQLAREARETYGEMLLFLKPDCGFGGLRGVLNGREYEEIVLEKMRVLVKVALEA</sequence>
<organism evidence="1 2">
    <name type="scientific">Infirmifilum uzonense</name>
    <dbReference type="NCBI Taxonomy" id="1550241"/>
    <lineage>
        <taxon>Archaea</taxon>
        <taxon>Thermoproteota</taxon>
        <taxon>Thermoprotei</taxon>
        <taxon>Thermofilales</taxon>
        <taxon>Thermofilaceae</taxon>
        <taxon>Infirmifilum</taxon>
    </lineage>
</organism>
<dbReference type="InterPro" id="IPR038071">
    <property type="entry name" value="UROD/MetE-like_sf"/>
</dbReference>
<evidence type="ECO:0000313" key="1">
    <source>
        <dbReference type="EMBL" id="AKG38227.1"/>
    </source>
</evidence>
<dbReference type="HOGENOM" id="CLU_878856_0_0_2"/>
<dbReference type="EMBL" id="CP009961">
    <property type="protein sequence ID" value="AKG38227.1"/>
    <property type="molecule type" value="Genomic_DNA"/>
</dbReference>
<dbReference type="AlphaFoldDB" id="A0A0F7FGH5"/>
<dbReference type="PATRIC" id="fig|1550241.5.peg.313"/>
<accession>A0A0F7FGH5</accession>
<dbReference type="OrthoDB" id="17656at2157"/>
<dbReference type="RefSeq" id="WP_052883587.1">
    <property type="nucleotide sequence ID" value="NZ_CP009961.1"/>
</dbReference>
<dbReference type="Proteomes" id="UP000067434">
    <property type="component" value="Chromosome"/>
</dbReference>
<protein>
    <recommendedName>
        <fullName evidence="3">Cobalamin-independent methionine synthase MetE C-terminal/archaeal domain-containing protein</fullName>
    </recommendedName>
</protein>
<dbReference type="STRING" id="1550241.MA03_01535"/>
<reference evidence="1 2" key="1">
    <citation type="journal article" date="2015" name="Stand. Genomic Sci.">
        <title>Complete genome sequence of and proposal of Thermofilum uzonense sp. nov. a novel hyperthermophilic crenarchaeon and emended description of the genus Thermofilum.</title>
        <authorList>
            <person name="Toshchakov S.V."/>
            <person name="Korzhenkov A.A."/>
            <person name="Samarov N.I."/>
            <person name="Mazunin I.O."/>
            <person name="Mozhey O.I."/>
            <person name="Shmyr I.S."/>
            <person name="Derbikova K.S."/>
            <person name="Taranov E.A."/>
            <person name="Dominova I.N."/>
            <person name="Bonch-Osmolovskaya E.A."/>
            <person name="Patrushev M.V."/>
            <person name="Podosokorskaya O.A."/>
            <person name="Kublanov I.V."/>
        </authorList>
    </citation>
    <scope>NUCLEOTIDE SEQUENCE [LARGE SCALE GENOMIC DNA]</scope>
    <source>
        <strain evidence="1 2">1807-2</strain>
    </source>
</reference>
<evidence type="ECO:0008006" key="3">
    <source>
        <dbReference type="Google" id="ProtNLM"/>
    </source>
</evidence>
<dbReference type="GeneID" id="25400872"/>